<reference evidence="1" key="1">
    <citation type="submission" date="2022-11" db="EMBL/GenBank/DDBJ databases">
        <title>Nonomuraea corallina sp. nov., a new species of the genus Nonomuraea isolated from sea side sediment in Thai sea.</title>
        <authorList>
            <person name="Ngamcharungchit C."/>
            <person name="Matsumoto A."/>
            <person name="Suriyachadkun C."/>
            <person name="Panbangred W."/>
            <person name="Inahashi Y."/>
            <person name="Intra B."/>
        </authorList>
    </citation>
    <scope>NUCLEOTIDE SEQUENCE</scope>
    <source>
        <strain evidence="1">MCN248</strain>
    </source>
</reference>
<dbReference type="Proteomes" id="UP001144036">
    <property type="component" value="Unassembled WGS sequence"/>
</dbReference>
<name>A0ABT4S8U8_9ACTN</name>
<gene>
    <name evidence="1" type="ORF">OUY22_09430</name>
</gene>
<sequence>MAVALVSGGAAAHADDADACAQRMQGTLAANPTLVSPGQNTTLSWNVTVTATPEDCPGTFGQRLDTTPVRAQDSTVVQLNQTRTFELRGFYRTPDNITVHRTLASRTVTVQSCTITPVVLPAQELAKFIPPHTNNGADRDFNANGPQVAITTSLRKGLDTSGRATRVEVLANMSARETKSDFTQASGSRLYTLYTAPADGSEIIAVTHSSGGPVTTSENVSYTDTDHAIDVLSPSSTSSFVDYYAVYGDGLGPEAGIHTGVSTTLKSLRVTLSKCSPVPSR</sequence>
<dbReference type="RefSeq" id="WP_270154446.1">
    <property type="nucleotide sequence ID" value="NZ_JAPNNL010000025.1"/>
</dbReference>
<dbReference type="EMBL" id="JAPNNL010000025">
    <property type="protein sequence ID" value="MDA0633638.1"/>
    <property type="molecule type" value="Genomic_DNA"/>
</dbReference>
<accession>A0ABT4S8U8</accession>
<evidence type="ECO:0000313" key="1">
    <source>
        <dbReference type="EMBL" id="MDA0633638.1"/>
    </source>
</evidence>
<comment type="caution">
    <text evidence="1">The sequence shown here is derived from an EMBL/GenBank/DDBJ whole genome shotgun (WGS) entry which is preliminary data.</text>
</comment>
<organism evidence="1 2">
    <name type="scientific">Nonomuraea corallina</name>
    <dbReference type="NCBI Taxonomy" id="2989783"/>
    <lineage>
        <taxon>Bacteria</taxon>
        <taxon>Bacillati</taxon>
        <taxon>Actinomycetota</taxon>
        <taxon>Actinomycetes</taxon>
        <taxon>Streptosporangiales</taxon>
        <taxon>Streptosporangiaceae</taxon>
        <taxon>Nonomuraea</taxon>
    </lineage>
</organism>
<keyword evidence="2" id="KW-1185">Reference proteome</keyword>
<protein>
    <submittedName>
        <fullName evidence="1">Uncharacterized protein</fullName>
    </submittedName>
</protein>
<proteinExistence type="predicted"/>
<evidence type="ECO:0000313" key="2">
    <source>
        <dbReference type="Proteomes" id="UP001144036"/>
    </source>
</evidence>